<accession>A0A5S6Q1R6</accession>
<keyword evidence="2" id="KW-1185">Reference proteome</keyword>
<reference evidence="3" key="1">
    <citation type="submission" date="2019-12" db="UniProtKB">
        <authorList>
            <consortium name="WormBaseParasite"/>
        </authorList>
    </citation>
    <scope>IDENTIFICATION</scope>
</reference>
<keyword evidence="1" id="KW-0472">Membrane</keyword>
<evidence type="ECO:0000313" key="3">
    <source>
        <dbReference type="WBParaSite" id="TMUE_0000001163.1"/>
    </source>
</evidence>
<keyword evidence="1" id="KW-0812">Transmembrane</keyword>
<dbReference type="WBParaSite" id="TMUE_0000001163.1">
    <property type="protein sequence ID" value="TMUE_0000001163.1"/>
    <property type="gene ID" value="WBGene00297073"/>
</dbReference>
<dbReference type="AlphaFoldDB" id="A0A5S6Q1R6"/>
<proteinExistence type="predicted"/>
<protein>
    <submittedName>
        <fullName evidence="3">Uncharacterized protein</fullName>
    </submittedName>
</protein>
<evidence type="ECO:0000256" key="1">
    <source>
        <dbReference type="SAM" id="Phobius"/>
    </source>
</evidence>
<dbReference type="Proteomes" id="UP000046395">
    <property type="component" value="Unassembled WGS sequence"/>
</dbReference>
<feature type="transmembrane region" description="Helical" evidence="1">
    <location>
        <begin position="28"/>
        <end position="48"/>
    </location>
</feature>
<evidence type="ECO:0000313" key="2">
    <source>
        <dbReference type="Proteomes" id="UP000046395"/>
    </source>
</evidence>
<keyword evidence="1" id="KW-1133">Transmembrane helix</keyword>
<name>A0A5S6Q1R6_TRIMR</name>
<organism evidence="2 3">
    <name type="scientific">Trichuris muris</name>
    <name type="common">Mouse whipworm</name>
    <dbReference type="NCBI Taxonomy" id="70415"/>
    <lineage>
        <taxon>Eukaryota</taxon>
        <taxon>Metazoa</taxon>
        <taxon>Ecdysozoa</taxon>
        <taxon>Nematoda</taxon>
        <taxon>Enoplea</taxon>
        <taxon>Dorylaimia</taxon>
        <taxon>Trichinellida</taxon>
        <taxon>Trichuridae</taxon>
        <taxon>Trichuris</taxon>
    </lineage>
</organism>
<sequence length="73" mass="7962">MSSYRTPIIPDIQYYCTNAKLPHGRRPVGFTVLTVVASGFYIFLPTLFPDLFGPGTRISKVSVPGGRRDSTGA</sequence>